<dbReference type="PANTHER" id="PTHR47569:SF2">
    <property type="entry name" value="NO-ASSOCIATED PROTEIN 1, CHLOROPLASTIC_MITOCHONDRIAL"/>
    <property type="match status" value="1"/>
</dbReference>
<reference evidence="1" key="1">
    <citation type="submission" date="2020-05" db="EMBL/GenBank/DDBJ databases">
        <title>WGS assembly of Panicum virgatum.</title>
        <authorList>
            <person name="Lovell J.T."/>
            <person name="Jenkins J."/>
            <person name="Shu S."/>
            <person name="Juenger T.E."/>
            <person name="Schmutz J."/>
        </authorList>
    </citation>
    <scope>NUCLEOTIDE SEQUENCE</scope>
    <source>
        <strain evidence="1">AP13</strain>
    </source>
</reference>
<evidence type="ECO:0000313" key="1">
    <source>
        <dbReference type="EMBL" id="KAG2540986.1"/>
    </source>
</evidence>
<accession>A0A8T0N1T2</accession>
<dbReference type="GO" id="GO:0003924">
    <property type="term" value="F:GTPase activity"/>
    <property type="evidence" value="ECO:0007669"/>
    <property type="project" value="InterPro"/>
</dbReference>
<organism evidence="1 2">
    <name type="scientific">Panicum virgatum</name>
    <name type="common">Blackwell switchgrass</name>
    <dbReference type="NCBI Taxonomy" id="38727"/>
    <lineage>
        <taxon>Eukaryota</taxon>
        <taxon>Viridiplantae</taxon>
        <taxon>Streptophyta</taxon>
        <taxon>Embryophyta</taxon>
        <taxon>Tracheophyta</taxon>
        <taxon>Spermatophyta</taxon>
        <taxon>Magnoliopsida</taxon>
        <taxon>Liliopsida</taxon>
        <taxon>Poales</taxon>
        <taxon>Poaceae</taxon>
        <taxon>PACMAD clade</taxon>
        <taxon>Panicoideae</taxon>
        <taxon>Panicodae</taxon>
        <taxon>Paniceae</taxon>
        <taxon>Panicinae</taxon>
        <taxon>Panicum</taxon>
        <taxon>Panicum sect. Hiantes</taxon>
    </lineage>
</organism>
<keyword evidence="2" id="KW-1185">Reference proteome</keyword>
<sequence>MKRQPVVMSTKLDLPFGFKSGTDEAVKEEEAMPYTNWPGTKPLETVESLQRQGDKLAQVGLLPTEIDLNHVDNWVVESVVKKLNILSVHLTSSKSLVGIIGLYQRFSGKRRNRVHPAFTESI</sequence>
<comment type="caution">
    <text evidence="1">The sequence shown here is derived from an EMBL/GenBank/DDBJ whole genome shotgun (WGS) entry which is preliminary data.</text>
</comment>
<dbReference type="Proteomes" id="UP000823388">
    <property type="component" value="Chromosome 9N"/>
</dbReference>
<name>A0A8T0N1T2_PANVG</name>
<proteinExistence type="predicted"/>
<dbReference type="InterPro" id="IPR044229">
    <property type="entry name" value="NOA1"/>
</dbReference>
<evidence type="ECO:0000313" key="2">
    <source>
        <dbReference type="Proteomes" id="UP000823388"/>
    </source>
</evidence>
<dbReference type="PANTHER" id="PTHR47569">
    <property type="entry name" value="NO-ASSOCIATED PROTEIN 1, CHLOROPLASTIC/MITOCHONDRIAL"/>
    <property type="match status" value="1"/>
</dbReference>
<dbReference type="EMBL" id="CM029054">
    <property type="protein sequence ID" value="KAG2540986.1"/>
    <property type="molecule type" value="Genomic_DNA"/>
</dbReference>
<protein>
    <submittedName>
        <fullName evidence="1">Uncharacterized protein</fullName>
    </submittedName>
</protein>
<dbReference type="AlphaFoldDB" id="A0A8T0N1T2"/>
<gene>
    <name evidence="1" type="ORF">PVAP13_9NG592468</name>
</gene>